<accession>A0A0N4VRF2</accession>
<gene>
    <name evidence="1" type="ORF">EVEC_LOCUS12748</name>
</gene>
<dbReference type="Proteomes" id="UP000274131">
    <property type="component" value="Unassembled WGS sequence"/>
</dbReference>
<evidence type="ECO:0000313" key="3">
    <source>
        <dbReference type="WBParaSite" id="EVEC_0001362001-mRNA-1"/>
    </source>
</evidence>
<dbReference type="WBParaSite" id="EVEC_0001362001-mRNA-1">
    <property type="protein sequence ID" value="EVEC_0001362001-mRNA-1"/>
    <property type="gene ID" value="EVEC_0001362001"/>
</dbReference>
<sequence>MDCLRSFGHRDLSQKLTLFDEKFEAFFQMLGALFIQRVRMPVYDRIALEMRLETGSTISSATIVFYFKAFRDVCVSYFNAHPVKLGGPGKVVTIDETALARRKNNKGRHVPH</sequence>
<dbReference type="EMBL" id="UXUI01016579">
    <property type="protein sequence ID" value="VDD97997.1"/>
    <property type="molecule type" value="Genomic_DNA"/>
</dbReference>
<evidence type="ECO:0000313" key="2">
    <source>
        <dbReference type="Proteomes" id="UP000274131"/>
    </source>
</evidence>
<name>A0A0N4VRF2_ENTVE</name>
<keyword evidence="2" id="KW-1185">Reference proteome</keyword>
<protein>
    <submittedName>
        <fullName evidence="3">DDE_Tnp_1_7 domain-containing protein</fullName>
    </submittedName>
</protein>
<organism evidence="3">
    <name type="scientific">Enterobius vermicularis</name>
    <name type="common">Human pinworm</name>
    <dbReference type="NCBI Taxonomy" id="51028"/>
    <lineage>
        <taxon>Eukaryota</taxon>
        <taxon>Metazoa</taxon>
        <taxon>Ecdysozoa</taxon>
        <taxon>Nematoda</taxon>
        <taxon>Chromadorea</taxon>
        <taxon>Rhabditida</taxon>
        <taxon>Spirurina</taxon>
        <taxon>Oxyuridomorpha</taxon>
        <taxon>Oxyuroidea</taxon>
        <taxon>Oxyuridae</taxon>
        <taxon>Enterobius</taxon>
    </lineage>
</organism>
<evidence type="ECO:0000313" key="1">
    <source>
        <dbReference type="EMBL" id="VDD97997.1"/>
    </source>
</evidence>
<reference evidence="1 2" key="2">
    <citation type="submission" date="2018-10" db="EMBL/GenBank/DDBJ databases">
        <authorList>
            <consortium name="Pathogen Informatics"/>
        </authorList>
    </citation>
    <scope>NUCLEOTIDE SEQUENCE [LARGE SCALE GENOMIC DNA]</scope>
</reference>
<dbReference type="AlphaFoldDB" id="A0A0N4VRF2"/>
<dbReference type="OrthoDB" id="10052789at2759"/>
<reference evidence="3" key="1">
    <citation type="submission" date="2017-02" db="UniProtKB">
        <authorList>
            <consortium name="WormBaseParasite"/>
        </authorList>
    </citation>
    <scope>IDENTIFICATION</scope>
</reference>
<proteinExistence type="predicted"/>